<dbReference type="OrthoDB" id="3543931at2759"/>
<evidence type="ECO:0000313" key="3">
    <source>
        <dbReference type="EMBL" id="PMD55779.1"/>
    </source>
</evidence>
<dbReference type="AlphaFoldDB" id="A0A2J6SYD4"/>
<evidence type="ECO:0000313" key="4">
    <source>
        <dbReference type="Proteomes" id="UP000235371"/>
    </source>
</evidence>
<evidence type="ECO:0000256" key="2">
    <source>
        <dbReference type="SAM" id="SignalP"/>
    </source>
</evidence>
<proteinExistence type="predicted"/>
<sequence length="124" mass="12810">MGLTMLPAPLLAFTASLILPLIAASTSVCPPSAEGYQLDTLNPIYQSFCFDLSQSRFSASQEIYGVPVISLNLASTQTSSSTSTGKPTATKPSVGSTALGTSDSAIMQVSGVSLLGVAFFFCFL</sequence>
<name>A0A2J6SYD4_9HELO</name>
<gene>
    <name evidence="3" type="ORF">K444DRAFT_616844</name>
</gene>
<accession>A0A2J6SYD4</accession>
<keyword evidence="2" id="KW-0732">Signal</keyword>
<dbReference type="GeneID" id="36589077"/>
<keyword evidence="4" id="KW-1185">Reference proteome</keyword>
<dbReference type="InParanoid" id="A0A2J6SYD4"/>
<feature type="chain" id="PRO_5014327167" evidence="2">
    <location>
        <begin position="25"/>
        <end position="124"/>
    </location>
</feature>
<feature type="region of interest" description="Disordered" evidence="1">
    <location>
        <begin position="77"/>
        <end position="96"/>
    </location>
</feature>
<feature type="signal peptide" evidence="2">
    <location>
        <begin position="1"/>
        <end position="24"/>
    </location>
</feature>
<feature type="compositionally biased region" description="Low complexity" evidence="1">
    <location>
        <begin position="77"/>
        <end position="93"/>
    </location>
</feature>
<dbReference type="RefSeq" id="XP_024732683.1">
    <property type="nucleotide sequence ID" value="XM_024881000.1"/>
</dbReference>
<protein>
    <submittedName>
        <fullName evidence="3">Uncharacterized protein</fullName>
    </submittedName>
</protein>
<dbReference type="EMBL" id="KZ613854">
    <property type="protein sequence ID" value="PMD55779.1"/>
    <property type="molecule type" value="Genomic_DNA"/>
</dbReference>
<reference evidence="3 4" key="1">
    <citation type="submission" date="2016-04" db="EMBL/GenBank/DDBJ databases">
        <title>A degradative enzymes factory behind the ericoid mycorrhizal symbiosis.</title>
        <authorList>
            <consortium name="DOE Joint Genome Institute"/>
            <person name="Martino E."/>
            <person name="Morin E."/>
            <person name="Grelet G."/>
            <person name="Kuo A."/>
            <person name="Kohler A."/>
            <person name="Daghino S."/>
            <person name="Barry K."/>
            <person name="Choi C."/>
            <person name="Cichocki N."/>
            <person name="Clum A."/>
            <person name="Copeland A."/>
            <person name="Hainaut M."/>
            <person name="Haridas S."/>
            <person name="Labutti K."/>
            <person name="Lindquist E."/>
            <person name="Lipzen A."/>
            <person name="Khouja H.-R."/>
            <person name="Murat C."/>
            <person name="Ohm R."/>
            <person name="Olson A."/>
            <person name="Spatafora J."/>
            <person name="Veneault-Fourrey C."/>
            <person name="Henrissat B."/>
            <person name="Grigoriev I."/>
            <person name="Martin F."/>
            <person name="Perotto S."/>
        </authorList>
    </citation>
    <scope>NUCLEOTIDE SEQUENCE [LARGE SCALE GENOMIC DNA]</scope>
    <source>
        <strain evidence="3 4">E</strain>
    </source>
</reference>
<organism evidence="3 4">
    <name type="scientific">Hyaloscypha bicolor E</name>
    <dbReference type="NCBI Taxonomy" id="1095630"/>
    <lineage>
        <taxon>Eukaryota</taxon>
        <taxon>Fungi</taxon>
        <taxon>Dikarya</taxon>
        <taxon>Ascomycota</taxon>
        <taxon>Pezizomycotina</taxon>
        <taxon>Leotiomycetes</taxon>
        <taxon>Helotiales</taxon>
        <taxon>Hyaloscyphaceae</taxon>
        <taxon>Hyaloscypha</taxon>
        <taxon>Hyaloscypha bicolor</taxon>
    </lineage>
</organism>
<dbReference type="Proteomes" id="UP000235371">
    <property type="component" value="Unassembled WGS sequence"/>
</dbReference>
<evidence type="ECO:0000256" key="1">
    <source>
        <dbReference type="SAM" id="MobiDB-lite"/>
    </source>
</evidence>